<keyword evidence="1 6" id="KW-0489">Methyltransferase</keyword>
<reference evidence="10" key="2">
    <citation type="submission" date="2025-08" db="UniProtKB">
        <authorList>
            <consortium name="RefSeq"/>
        </authorList>
    </citation>
    <scope>IDENTIFICATION</scope>
    <source>
        <tissue evidence="10">Leaf</tissue>
    </source>
</reference>
<feature type="domain" description="Protein arginine N-methyltransferase" evidence="8">
    <location>
        <begin position="196"/>
        <end position="297"/>
    </location>
</feature>
<feature type="domain" description="Protein arginine N-methyltransferase" evidence="8">
    <location>
        <begin position="536"/>
        <end position="613"/>
    </location>
</feature>
<gene>
    <name evidence="10" type="primary">LOC106776133</name>
</gene>
<evidence type="ECO:0000256" key="3">
    <source>
        <dbReference type="ARBA" id="ARBA00022691"/>
    </source>
</evidence>
<protein>
    <submittedName>
        <fullName evidence="10">Protein arginine N-methyltransferase 1.6 isoform X2</fullName>
    </submittedName>
</protein>
<sequence>MSSHRAFQLKLNPLTGNSEWIVIEDNDESFAQNFHKPFLATTSYLDMLNDSTRNAAFRQAIQKTISKPCHVLDIGAGTGLLSMMAARAMGDEGKVTACESYLPMVKLMKKVLRLNGMEGRVKIINKRSEELQVGFDMPSRAHVLLVESTFLWKLHDFHNNEATVSDSIRLTPPGLDSVLGIKRQQYAMHVNPLQEEITLLSEPFKIFEFDFWKRPESYGETELCVKATNDGRVHVVVSWWVLQLDQEGTIYYSTAPRWISSPTITSPIGWCDHWKQCVWFVPGSGISILQGEEIRLLATHTETSFSYNFDTLVPTTEILNHRCMTGDFQLVLPPERAAIYADKEWRLSMLKAVQSMGKDRLLCLVVDDSVFLPLLVAKLSEASVMSLLPGLRERGLQYLQAVAHANGLSHSCIEVLEKNVQQLNMDDIHQKKVDLLIAEPFYVGYDGMLPWQNLRFWRDRTTLNDILSEDALTIPSKGILRACAMSLPDLWKSRCCLSSIEGFDHSVVNATLGACGHPPELEEGPCLPFFVWQCGEFDVLSETFDVMEFDFSKQICECQGKSQVKFTKRGVCHGFVLWIDWVMDLQNSIVISTGPDKKYWKQGVKLLGTPRTVDPQSLTGVQPCSAVVEACFSPLKGELKIILDFL</sequence>
<organism evidence="9 10">
    <name type="scientific">Vigna radiata var. radiata</name>
    <name type="common">Mung bean</name>
    <name type="synonym">Phaseolus aureus</name>
    <dbReference type="NCBI Taxonomy" id="3916"/>
    <lineage>
        <taxon>Eukaryota</taxon>
        <taxon>Viridiplantae</taxon>
        <taxon>Streptophyta</taxon>
        <taxon>Embryophyta</taxon>
        <taxon>Tracheophyta</taxon>
        <taxon>Spermatophyta</taxon>
        <taxon>Magnoliopsida</taxon>
        <taxon>eudicotyledons</taxon>
        <taxon>Gunneridae</taxon>
        <taxon>Pentapetalae</taxon>
        <taxon>rosids</taxon>
        <taxon>fabids</taxon>
        <taxon>Fabales</taxon>
        <taxon>Fabaceae</taxon>
        <taxon>Papilionoideae</taxon>
        <taxon>50 kb inversion clade</taxon>
        <taxon>NPAAA clade</taxon>
        <taxon>indigoferoid/millettioid clade</taxon>
        <taxon>Phaseoleae</taxon>
        <taxon>Vigna</taxon>
    </lineage>
</organism>
<dbReference type="AlphaFoldDB" id="A0A3Q0FFF5"/>
<feature type="domain" description="Methyltransferase small" evidence="7">
    <location>
        <begin position="68"/>
        <end position="136"/>
    </location>
</feature>
<evidence type="ECO:0000256" key="6">
    <source>
        <dbReference type="PROSITE-ProRule" id="PRU01015"/>
    </source>
</evidence>
<dbReference type="Gene3D" id="2.70.160.11">
    <property type="entry name" value="Hnrnp arginine n-methyltransferase1"/>
    <property type="match status" value="2"/>
</dbReference>
<dbReference type="InterPro" id="IPR007848">
    <property type="entry name" value="Small_mtfrase_dom"/>
</dbReference>
<keyword evidence="2 6" id="KW-0808">Transferase</keyword>
<keyword evidence="4" id="KW-0677">Repeat</keyword>
<dbReference type="Pfam" id="PF22528">
    <property type="entry name" value="PRMT_C"/>
    <property type="match status" value="2"/>
</dbReference>
<dbReference type="Pfam" id="PF05175">
    <property type="entry name" value="MTS"/>
    <property type="match status" value="1"/>
</dbReference>
<dbReference type="Proteomes" id="UP000087766">
    <property type="component" value="Chromosome 10"/>
</dbReference>
<dbReference type="InterPro" id="IPR025799">
    <property type="entry name" value="Arg_MeTrfase"/>
</dbReference>
<evidence type="ECO:0000256" key="5">
    <source>
        <dbReference type="ARBA" id="ARBA00054608"/>
    </source>
</evidence>
<dbReference type="CDD" id="cd02440">
    <property type="entry name" value="AdoMet_MTases"/>
    <property type="match status" value="1"/>
</dbReference>
<dbReference type="InterPro" id="IPR029063">
    <property type="entry name" value="SAM-dependent_MTases_sf"/>
</dbReference>
<dbReference type="Gene3D" id="3.40.50.150">
    <property type="entry name" value="Vaccinia Virus protein VP39"/>
    <property type="match status" value="2"/>
</dbReference>
<evidence type="ECO:0000256" key="4">
    <source>
        <dbReference type="ARBA" id="ARBA00022737"/>
    </source>
</evidence>
<dbReference type="PANTHER" id="PTHR11006:SF4">
    <property type="entry name" value="PROTEIN ARGININE N-METHYLTRANSFERASE 7"/>
    <property type="match status" value="1"/>
</dbReference>
<name>A0A3Q0FFF5_VIGRR</name>
<keyword evidence="3 6" id="KW-0949">S-adenosyl-L-methionine</keyword>
<evidence type="ECO:0000259" key="7">
    <source>
        <dbReference type="Pfam" id="PF05175"/>
    </source>
</evidence>
<evidence type="ECO:0000256" key="1">
    <source>
        <dbReference type="ARBA" id="ARBA00022603"/>
    </source>
</evidence>
<dbReference type="PANTHER" id="PTHR11006">
    <property type="entry name" value="PROTEIN ARGININE N-METHYLTRANSFERASE"/>
    <property type="match status" value="1"/>
</dbReference>
<dbReference type="FunFam" id="2.70.160.11:FF:000017">
    <property type="entry name" value="Protein arginine N-methyltransferase 1.6"/>
    <property type="match status" value="1"/>
</dbReference>
<evidence type="ECO:0000313" key="10">
    <source>
        <dbReference type="RefSeq" id="XP_022642391.1"/>
    </source>
</evidence>
<dbReference type="GO" id="GO:0032259">
    <property type="term" value="P:methylation"/>
    <property type="evidence" value="ECO:0007669"/>
    <property type="project" value="UniProtKB-KW"/>
</dbReference>
<dbReference type="SUPFAM" id="SSF53335">
    <property type="entry name" value="S-adenosyl-L-methionine-dependent methyltransferases"/>
    <property type="match status" value="2"/>
</dbReference>
<dbReference type="RefSeq" id="XP_022642391.1">
    <property type="nucleotide sequence ID" value="XM_022786670.1"/>
</dbReference>
<evidence type="ECO:0000313" key="9">
    <source>
        <dbReference type="Proteomes" id="UP000087766"/>
    </source>
</evidence>
<evidence type="ECO:0000256" key="2">
    <source>
        <dbReference type="ARBA" id="ARBA00022679"/>
    </source>
</evidence>
<keyword evidence="9" id="KW-1185">Reference proteome</keyword>
<comment type="function">
    <text evidence="5">Arginine methyltransferase that can both catalyze the formation of omega-N monomethylarginine (MMA) and symmetrical dimethylarginine (sDMA).</text>
</comment>
<dbReference type="GO" id="GO:0016274">
    <property type="term" value="F:protein-arginine N-methyltransferase activity"/>
    <property type="evidence" value="ECO:0007669"/>
    <property type="project" value="InterPro"/>
</dbReference>
<dbReference type="PROSITE" id="PS51678">
    <property type="entry name" value="SAM_MT_PRMT"/>
    <property type="match status" value="2"/>
</dbReference>
<dbReference type="GO" id="GO:0042054">
    <property type="term" value="F:histone methyltransferase activity"/>
    <property type="evidence" value="ECO:0007669"/>
    <property type="project" value="TreeGrafter"/>
</dbReference>
<dbReference type="InterPro" id="IPR055135">
    <property type="entry name" value="PRMT_dom"/>
</dbReference>
<evidence type="ECO:0000259" key="8">
    <source>
        <dbReference type="Pfam" id="PF22528"/>
    </source>
</evidence>
<reference evidence="9" key="1">
    <citation type="journal article" date="2014" name="Nat. Commun.">
        <title>Genome sequence of mungbean and insights into evolution within Vigna species.</title>
        <authorList>
            <person name="Kang Y.J."/>
            <person name="Kim S.K."/>
            <person name="Kim M.Y."/>
            <person name="Lestari P."/>
            <person name="Kim K.H."/>
            <person name="Ha B.K."/>
            <person name="Jun T.H."/>
            <person name="Hwang W.J."/>
            <person name="Lee T."/>
            <person name="Lee J."/>
            <person name="Shim S."/>
            <person name="Yoon M.Y."/>
            <person name="Jang Y.E."/>
            <person name="Han K.S."/>
            <person name="Taeprayoon P."/>
            <person name="Yoon N."/>
            <person name="Somta P."/>
            <person name="Tanya P."/>
            <person name="Kim K.S."/>
            <person name="Gwag J.G."/>
            <person name="Moon J.K."/>
            <person name="Lee Y.H."/>
            <person name="Park B.S."/>
            <person name="Bombarely A."/>
            <person name="Doyle J.J."/>
            <person name="Jackson S.A."/>
            <person name="Schafleitner R."/>
            <person name="Srinives P."/>
            <person name="Varshney R.K."/>
            <person name="Lee S.H."/>
        </authorList>
    </citation>
    <scope>NUCLEOTIDE SEQUENCE [LARGE SCALE GENOMIC DNA]</scope>
    <source>
        <strain evidence="9">cv. VC1973A</strain>
    </source>
</reference>
<dbReference type="GeneID" id="106776133"/>
<accession>A0A3Q0FFF5</accession>
<dbReference type="FunFam" id="2.70.160.11:FF:000013">
    <property type="entry name" value="Protein arginine N-methyltransferase 1.6"/>
    <property type="match status" value="1"/>
</dbReference>
<proteinExistence type="predicted"/>
<dbReference type="FunFam" id="3.40.50.150:FF:000070">
    <property type="entry name" value="Protein arginine N-methyltransferase 7"/>
    <property type="match status" value="1"/>
</dbReference>